<sequence>MLWQGEACQAYGSFSLNENENSIAENIDILRGCRERSPLGRRAPDGAVPPPAPRQATPTTRNVEPTAPRTPSATPSRHSVRSEFVVLSHFSTVHEPPSSPPAITARKPL</sequence>
<name>A0A2S6AAN5_9NOCA</name>
<feature type="region of interest" description="Disordered" evidence="1">
    <location>
        <begin position="35"/>
        <end position="80"/>
    </location>
</feature>
<feature type="compositionally biased region" description="Basic and acidic residues" evidence="1">
    <location>
        <begin position="35"/>
        <end position="44"/>
    </location>
</feature>
<proteinExistence type="predicted"/>
<evidence type="ECO:0000313" key="2">
    <source>
        <dbReference type="EMBL" id="PPJ30549.1"/>
    </source>
</evidence>
<evidence type="ECO:0000256" key="1">
    <source>
        <dbReference type="SAM" id="MobiDB-lite"/>
    </source>
</evidence>
<dbReference type="EMBL" id="PSZD01000004">
    <property type="protein sequence ID" value="PPJ30549.1"/>
    <property type="molecule type" value="Genomic_DNA"/>
</dbReference>
<reference evidence="2 3" key="1">
    <citation type="submission" date="2018-02" db="EMBL/GenBank/DDBJ databases">
        <title>8 Nocardia nova and 1 Nocardia cyriacigeorgica strain used for evolution to TMP-SMX.</title>
        <authorList>
            <person name="Mehta H."/>
            <person name="Weng J."/>
            <person name="Shamoo Y."/>
        </authorList>
    </citation>
    <scope>NUCLEOTIDE SEQUENCE [LARGE SCALE GENOMIC DNA]</scope>
    <source>
        <strain evidence="2 3">BAA2227</strain>
    </source>
</reference>
<accession>A0A2S6AAN5</accession>
<keyword evidence="3" id="KW-1185">Reference proteome</keyword>
<feature type="compositionally biased region" description="Low complexity" evidence="1">
    <location>
        <begin position="54"/>
        <end position="77"/>
    </location>
</feature>
<gene>
    <name evidence="2" type="ORF">C5F51_08745</name>
</gene>
<comment type="caution">
    <text evidence="2">The sequence shown here is derived from an EMBL/GenBank/DDBJ whole genome shotgun (WGS) entry which is preliminary data.</text>
</comment>
<protein>
    <submittedName>
        <fullName evidence="2">Uncharacterized protein</fullName>
    </submittedName>
</protein>
<dbReference type="Proteomes" id="UP000238356">
    <property type="component" value="Unassembled WGS sequence"/>
</dbReference>
<dbReference type="AlphaFoldDB" id="A0A2S6AAN5"/>
<evidence type="ECO:0000313" key="3">
    <source>
        <dbReference type="Proteomes" id="UP000238356"/>
    </source>
</evidence>
<organism evidence="2 3">
    <name type="scientific">Nocardia nova</name>
    <dbReference type="NCBI Taxonomy" id="37330"/>
    <lineage>
        <taxon>Bacteria</taxon>
        <taxon>Bacillati</taxon>
        <taxon>Actinomycetota</taxon>
        <taxon>Actinomycetes</taxon>
        <taxon>Mycobacteriales</taxon>
        <taxon>Nocardiaceae</taxon>
        <taxon>Nocardia</taxon>
    </lineage>
</organism>